<feature type="non-terminal residue" evidence="2">
    <location>
        <position position="1"/>
    </location>
</feature>
<accession>A0A6J4LRT6</accession>
<feature type="compositionally biased region" description="Basic and acidic residues" evidence="1">
    <location>
        <begin position="19"/>
        <end position="39"/>
    </location>
</feature>
<dbReference type="AlphaFoldDB" id="A0A6J4LRT6"/>
<evidence type="ECO:0000256" key="1">
    <source>
        <dbReference type="SAM" id="MobiDB-lite"/>
    </source>
</evidence>
<sequence length="47" mass="5379">VRRERRGRVPGRPVRRRPRAEPPDRPADDAAGRERDRRARPPGAPGM</sequence>
<feature type="region of interest" description="Disordered" evidence="1">
    <location>
        <begin position="1"/>
        <end position="47"/>
    </location>
</feature>
<feature type="compositionally biased region" description="Basic residues" evidence="1">
    <location>
        <begin position="1"/>
        <end position="18"/>
    </location>
</feature>
<dbReference type="EMBL" id="CADCTU010000641">
    <property type="protein sequence ID" value="CAA9339703.1"/>
    <property type="molecule type" value="Genomic_DNA"/>
</dbReference>
<organism evidence="2">
    <name type="scientific">uncultured Gemmatimonadaceae bacterium</name>
    <dbReference type="NCBI Taxonomy" id="246130"/>
    <lineage>
        <taxon>Bacteria</taxon>
        <taxon>Pseudomonadati</taxon>
        <taxon>Gemmatimonadota</taxon>
        <taxon>Gemmatimonadia</taxon>
        <taxon>Gemmatimonadales</taxon>
        <taxon>Gemmatimonadaceae</taxon>
        <taxon>environmental samples</taxon>
    </lineage>
</organism>
<keyword evidence="2" id="KW-0560">Oxidoreductase</keyword>
<proteinExistence type="predicted"/>
<protein>
    <submittedName>
        <fullName evidence="2">NAD(P)H dehydrogenase (Quinone) 2</fullName>
        <ecNumber evidence="2">1.6.5.2</ecNumber>
    </submittedName>
</protein>
<reference evidence="2" key="1">
    <citation type="submission" date="2020-02" db="EMBL/GenBank/DDBJ databases">
        <authorList>
            <person name="Meier V. D."/>
        </authorList>
    </citation>
    <scope>NUCLEOTIDE SEQUENCE</scope>
    <source>
        <strain evidence="2">AVDCRST_MAG11</strain>
    </source>
</reference>
<name>A0A6J4LRT6_9BACT</name>
<evidence type="ECO:0000313" key="2">
    <source>
        <dbReference type="EMBL" id="CAA9339703.1"/>
    </source>
</evidence>
<dbReference type="EC" id="1.6.5.2" evidence="2"/>
<gene>
    <name evidence="2" type="ORF">AVDCRST_MAG11-2916</name>
</gene>
<dbReference type="GO" id="GO:0003955">
    <property type="term" value="F:NAD(P)H dehydrogenase (quinone) activity"/>
    <property type="evidence" value="ECO:0007669"/>
    <property type="project" value="UniProtKB-EC"/>
</dbReference>
<feature type="non-terminal residue" evidence="2">
    <location>
        <position position="47"/>
    </location>
</feature>